<dbReference type="SMART" id="SM00387">
    <property type="entry name" value="HATPase_c"/>
    <property type="match status" value="1"/>
</dbReference>
<protein>
    <recommendedName>
        <fullName evidence="8">Protein-serine/threonine kinase</fullName>
        <ecNumber evidence="8">2.7.11.-</ecNumber>
    </recommendedName>
</protein>
<dbReference type="InterPro" id="IPR003594">
    <property type="entry name" value="HATPase_dom"/>
</dbReference>
<evidence type="ECO:0000256" key="8">
    <source>
        <dbReference type="RuleBase" id="RU366032"/>
    </source>
</evidence>
<sequence length="357" mass="40292">QYAAQESKPVSIRKLLQFGKPPLSEASLLRSAQDVWKELPVRMAKRVVAFQRLPFIVGTNPYIREVHQLYYDSFERLRAVPKPRDHGDDEALTDMLLDLTSRHADAIPMLARGFLESNQYMDADIIKDFLDDMIHARVGIRLIAENHIALHHSTPDYIGIIDTRLRPAKLLERCSGFVQELCEINYGSTPEHIIDGQTDVTFQYVPVHLEYIACELLKNAYRATVEQSEHIGRREHPPIQITVSYGNGDIGIRIRDQGGGIPFDRLSHVFEYSYTTVKPDGEDDSDALDNIFSTQTRLAMQTGVGGPMAGLGFGLPMTRIYAEYFGGTLDVMSLPGHGCDVFLRLRSIDDSLNRMEI</sequence>
<keyword evidence="5 8" id="KW-0418">Kinase</keyword>
<evidence type="ECO:0000256" key="7">
    <source>
        <dbReference type="ARBA" id="ARBA00023128"/>
    </source>
</evidence>
<dbReference type="Pfam" id="PF02518">
    <property type="entry name" value="HATPase_c"/>
    <property type="match status" value="1"/>
</dbReference>
<evidence type="ECO:0000259" key="9">
    <source>
        <dbReference type="PROSITE" id="PS50109"/>
    </source>
</evidence>
<dbReference type="Gene3D" id="1.20.140.20">
    <property type="entry name" value="Alpha-ketoacid/pyruvate dehydrogenase kinase, N-terminal domain"/>
    <property type="match status" value="1"/>
</dbReference>
<feature type="domain" description="Histidine kinase" evidence="9">
    <location>
        <begin position="206"/>
        <end position="349"/>
    </location>
</feature>
<keyword evidence="2" id="KW-0597">Phosphoprotein</keyword>
<evidence type="ECO:0000256" key="2">
    <source>
        <dbReference type="ARBA" id="ARBA00022553"/>
    </source>
</evidence>
<keyword evidence="6 8" id="KW-0067">ATP-binding</keyword>
<reference evidence="11" key="1">
    <citation type="journal article" date="2018" name="Nat. Microbiol.">
        <title>Leveraging single-cell genomics to expand the fungal tree of life.</title>
        <authorList>
            <person name="Ahrendt S.R."/>
            <person name="Quandt C.A."/>
            <person name="Ciobanu D."/>
            <person name="Clum A."/>
            <person name="Salamov A."/>
            <person name="Andreopoulos B."/>
            <person name="Cheng J.F."/>
            <person name="Woyke T."/>
            <person name="Pelin A."/>
            <person name="Henrissat B."/>
            <person name="Reynolds N.K."/>
            <person name="Benny G.L."/>
            <person name="Smith M.E."/>
            <person name="James T.Y."/>
            <person name="Grigoriev I.V."/>
        </authorList>
    </citation>
    <scope>NUCLEOTIDE SEQUENCE [LARGE SCALE GENOMIC DNA]</scope>
    <source>
        <strain evidence="11">RSA 1356</strain>
    </source>
</reference>
<dbReference type="PANTHER" id="PTHR11947">
    <property type="entry name" value="PYRUVATE DEHYDROGENASE KINASE"/>
    <property type="match status" value="1"/>
</dbReference>
<dbReference type="GO" id="GO:0010906">
    <property type="term" value="P:regulation of glucose metabolic process"/>
    <property type="evidence" value="ECO:0007669"/>
    <property type="project" value="TreeGrafter"/>
</dbReference>
<evidence type="ECO:0000313" key="11">
    <source>
        <dbReference type="Proteomes" id="UP000271241"/>
    </source>
</evidence>
<evidence type="ECO:0000256" key="5">
    <source>
        <dbReference type="ARBA" id="ARBA00022777"/>
    </source>
</evidence>
<dbReference type="GO" id="GO:0005759">
    <property type="term" value="C:mitochondrial matrix"/>
    <property type="evidence" value="ECO:0007669"/>
    <property type="project" value="UniProtKB-SubCell"/>
</dbReference>
<organism evidence="10 11">
    <name type="scientific">Thamnocephalis sphaerospora</name>
    <dbReference type="NCBI Taxonomy" id="78915"/>
    <lineage>
        <taxon>Eukaryota</taxon>
        <taxon>Fungi</taxon>
        <taxon>Fungi incertae sedis</taxon>
        <taxon>Zoopagomycota</taxon>
        <taxon>Zoopagomycotina</taxon>
        <taxon>Zoopagomycetes</taxon>
        <taxon>Zoopagales</taxon>
        <taxon>Sigmoideomycetaceae</taxon>
        <taxon>Thamnocephalis</taxon>
    </lineage>
</organism>
<feature type="non-terminal residue" evidence="10">
    <location>
        <position position="1"/>
    </location>
</feature>
<dbReference type="InterPro" id="IPR036890">
    <property type="entry name" value="HATPase_C_sf"/>
</dbReference>
<comment type="similarity">
    <text evidence="1 8">Belongs to the PDK/BCKDK protein kinase family.</text>
</comment>
<dbReference type="SUPFAM" id="SSF55874">
    <property type="entry name" value="ATPase domain of HSP90 chaperone/DNA topoisomerase II/histidine kinase"/>
    <property type="match status" value="1"/>
</dbReference>
<dbReference type="InterPro" id="IPR036784">
    <property type="entry name" value="AK/P_DHK_N_sf"/>
</dbReference>
<dbReference type="Gene3D" id="3.30.565.10">
    <property type="entry name" value="Histidine kinase-like ATPase, C-terminal domain"/>
    <property type="match status" value="1"/>
</dbReference>
<dbReference type="PROSITE" id="PS50109">
    <property type="entry name" value="HIS_KIN"/>
    <property type="match status" value="1"/>
</dbReference>
<dbReference type="SUPFAM" id="SSF69012">
    <property type="entry name" value="alpha-ketoacid dehydrogenase kinase, N-terminal domain"/>
    <property type="match status" value="1"/>
</dbReference>
<dbReference type="AlphaFoldDB" id="A0A4P9XSV9"/>
<evidence type="ECO:0000256" key="3">
    <source>
        <dbReference type="ARBA" id="ARBA00022679"/>
    </source>
</evidence>
<dbReference type="PANTHER" id="PTHR11947:SF20">
    <property type="entry name" value="[3-METHYL-2-OXOBUTANOATE DEHYDROGENASE [LIPOAMIDE]] KINASE, MITOCHONDRIAL"/>
    <property type="match status" value="1"/>
</dbReference>
<dbReference type="GO" id="GO:0004740">
    <property type="term" value="F:pyruvate dehydrogenase (acetyl-transferring) kinase activity"/>
    <property type="evidence" value="ECO:0007669"/>
    <property type="project" value="TreeGrafter"/>
</dbReference>
<name>A0A4P9XSV9_9FUNG</name>
<dbReference type="InterPro" id="IPR039028">
    <property type="entry name" value="BCKD/PDK"/>
</dbReference>
<dbReference type="Proteomes" id="UP000271241">
    <property type="component" value="Unassembled WGS sequence"/>
</dbReference>
<evidence type="ECO:0000256" key="4">
    <source>
        <dbReference type="ARBA" id="ARBA00022741"/>
    </source>
</evidence>
<dbReference type="Pfam" id="PF10436">
    <property type="entry name" value="BCDHK_Adom3"/>
    <property type="match status" value="1"/>
</dbReference>
<gene>
    <name evidence="10" type="ORF">THASP1DRAFT_15462</name>
</gene>
<comment type="subcellular location">
    <subcellularLocation>
        <location evidence="8">Mitochondrion matrix</location>
    </subcellularLocation>
</comment>
<dbReference type="GO" id="GO:0005524">
    <property type="term" value="F:ATP binding"/>
    <property type="evidence" value="ECO:0007669"/>
    <property type="project" value="UniProtKB-UniRule"/>
</dbReference>
<dbReference type="InterPro" id="IPR018955">
    <property type="entry name" value="BCDHK/PDK_N"/>
</dbReference>
<dbReference type="OrthoDB" id="3264224at2759"/>
<accession>A0A4P9XSV9</accession>
<proteinExistence type="inferred from homology"/>
<keyword evidence="3 8" id="KW-0808">Transferase</keyword>
<keyword evidence="11" id="KW-1185">Reference proteome</keyword>
<dbReference type="STRING" id="78915.A0A4P9XSV9"/>
<keyword evidence="7 8" id="KW-0496">Mitochondrion</keyword>
<dbReference type="EC" id="2.7.11.-" evidence="8"/>
<dbReference type="InterPro" id="IPR005467">
    <property type="entry name" value="His_kinase_dom"/>
</dbReference>
<dbReference type="EMBL" id="KZ992587">
    <property type="protein sequence ID" value="RKP08601.1"/>
    <property type="molecule type" value="Genomic_DNA"/>
</dbReference>
<evidence type="ECO:0000256" key="6">
    <source>
        <dbReference type="ARBA" id="ARBA00022840"/>
    </source>
</evidence>
<evidence type="ECO:0000313" key="10">
    <source>
        <dbReference type="EMBL" id="RKP08601.1"/>
    </source>
</evidence>
<evidence type="ECO:0000256" key="1">
    <source>
        <dbReference type="ARBA" id="ARBA00006155"/>
    </source>
</evidence>
<keyword evidence="4 8" id="KW-0547">Nucleotide-binding</keyword>